<organism evidence="2 3">
    <name type="scientific">Rhynchospora breviuscula</name>
    <dbReference type="NCBI Taxonomy" id="2022672"/>
    <lineage>
        <taxon>Eukaryota</taxon>
        <taxon>Viridiplantae</taxon>
        <taxon>Streptophyta</taxon>
        <taxon>Embryophyta</taxon>
        <taxon>Tracheophyta</taxon>
        <taxon>Spermatophyta</taxon>
        <taxon>Magnoliopsida</taxon>
        <taxon>Liliopsida</taxon>
        <taxon>Poales</taxon>
        <taxon>Cyperaceae</taxon>
        <taxon>Cyperoideae</taxon>
        <taxon>Rhynchosporeae</taxon>
        <taxon>Rhynchospora</taxon>
    </lineage>
</organism>
<keyword evidence="1" id="KW-1133">Transmembrane helix</keyword>
<keyword evidence="1" id="KW-0812">Transmembrane</keyword>
<evidence type="ECO:0008006" key="4">
    <source>
        <dbReference type="Google" id="ProtNLM"/>
    </source>
</evidence>
<sequence>MGKDQEFKDMSSTKAVLMGALASGVNGPTWFVLKVIFLLLGVSLIAMFALAFSSSDFIIVAHVTFLVFIGAVLFVLLSGFLAQTGLVSVEQQMEEIGLLNTTEEFKKEK</sequence>
<protein>
    <recommendedName>
        <fullName evidence="4">Transmembrane protein</fullName>
    </recommendedName>
</protein>
<proteinExistence type="predicted"/>
<keyword evidence="3" id="KW-1185">Reference proteome</keyword>
<accession>A0A9Q0I022</accession>
<evidence type="ECO:0000256" key="1">
    <source>
        <dbReference type="SAM" id="Phobius"/>
    </source>
</evidence>
<keyword evidence="1" id="KW-0472">Membrane</keyword>
<evidence type="ECO:0000313" key="3">
    <source>
        <dbReference type="Proteomes" id="UP001151287"/>
    </source>
</evidence>
<feature type="transmembrane region" description="Helical" evidence="1">
    <location>
        <begin position="59"/>
        <end position="82"/>
    </location>
</feature>
<gene>
    <name evidence="2" type="ORF">LUZ63_004431</name>
</gene>
<dbReference type="Proteomes" id="UP001151287">
    <property type="component" value="Unassembled WGS sequence"/>
</dbReference>
<dbReference type="EMBL" id="JAMQYH010000001">
    <property type="protein sequence ID" value="KAJ1704652.1"/>
    <property type="molecule type" value="Genomic_DNA"/>
</dbReference>
<evidence type="ECO:0000313" key="2">
    <source>
        <dbReference type="EMBL" id="KAJ1704652.1"/>
    </source>
</evidence>
<dbReference type="OrthoDB" id="1928656at2759"/>
<feature type="transmembrane region" description="Helical" evidence="1">
    <location>
        <begin position="31"/>
        <end position="52"/>
    </location>
</feature>
<dbReference type="AlphaFoldDB" id="A0A9Q0I022"/>
<comment type="caution">
    <text evidence="2">The sequence shown here is derived from an EMBL/GenBank/DDBJ whole genome shotgun (WGS) entry which is preliminary data.</text>
</comment>
<name>A0A9Q0I022_9POAL</name>
<reference evidence="2" key="1">
    <citation type="journal article" date="2022" name="Cell">
        <title>Repeat-based holocentromeres influence genome architecture and karyotype evolution.</title>
        <authorList>
            <person name="Hofstatter P.G."/>
            <person name="Thangavel G."/>
            <person name="Lux T."/>
            <person name="Neumann P."/>
            <person name="Vondrak T."/>
            <person name="Novak P."/>
            <person name="Zhang M."/>
            <person name="Costa L."/>
            <person name="Castellani M."/>
            <person name="Scott A."/>
            <person name="Toegelov H."/>
            <person name="Fuchs J."/>
            <person name="Mata-Sucre Y."/>
            <person name="Dias Y."/>
            <person name="Vanzela A.L.L."/>
            <person name="Huettel B."/>
            <person name="Almeida C.C.S."/>
            <person name="Simkova H."/>
            <person name="Souza G."/>
            <person name="Pedrosa-Harand A."/>
            <person name="Macas J."/>
            <person name="Mayer K.F.X."/>
            <person name="Houben A."/>
            <person name="Marques A."/>
        </authorList>
    </citation>
    <scope>NUCLEOTIDE SEQUENCE</scope>
    <source>
        <strain evidence="2">RhyBre1mFocal</strain>
    </source>
</reference>